<dbReference type="SUPFAM" id="SSF50969">
    <property type="entry name" value="YVTN repeat-like/Quinoprotein amine dehydrogenase"/>
    <property type="match status" value="1"/>
</dbReference>
<name>A0A857CDZ2_9HYPH</name>
<dbReference type="InterPro" id="IPR011044">
    <property type="entry name" value="Quino_amine_DH_bsu"/>
</dbReference>
<protein>
    <recommendedName>
        <fullName evidence="3">LVIVD repeat-containing protein</fullName>
    </recommendedName>
</protein>
<reference evidence="1 2" key="1">
    <citation type="submission" date="2019-12" db="EMBL/GenBank/DDBJ databases">
        <title>The genome of Stappia indica PHM037.</title>
        <authorList>
            <person name="Kacar D."/>
            <person name="Galan B."/>
            <person name="Canedo L."/>
            <person name="Rodriguez P."/>
            <person name="de la Calle F."/>
            <person name="Garcia J.L."/>
        </authorList>
    </citation>
    <scope>NUCLEOTIDE SEQUENCE [LARGE SCALE GENOMIC DNA]</scope>
    <source>
        <strain evidence="1 2">PHM037</strain>
    </source>
</reference>
<dbReference type="AlphaFoldDB" id="A0A857CDZ2"/>
<dbReference type="Pfam" id="PF08309">
    <property type="entry name" value="LVIVD"/>
    <property type="match status" value="3"/>
</dbReference>
<organism evidence="1 2">
    <name type="scientific">Stappia indica</name>
    <dbReference type="NCBI Taxonomy" id="538381"/>
    <lineage>
        <taxon>Bacteria</taxon>
        <taxon>Pseudomonadati</taxon>
        <taxon>Pseudomonadota</taxon>
        <taxon>Alphaproteobacteria</taxon>
        <taxon>Hyphomicrobiales</taxon>
        <taxon>Stappiaceae</taxon>
        <taxon>Stappia</taxon>
    </lineage>
</organism>
<sequence>MRLIGHCTQGGRSDGTQIMVRDGYAYVAHIFSKGFSVIDVRDPSRPRTVNYIPSPPNTWSLHLQVHDNLLLTVHAQDQFAKPESDDERNYYKADTSDISKAMQATDRNHSAGMAVYDLSDPANPRQIGFMPVNGVGLHRIWYAGGRWAYASAQIEGFTDFILVTIDMSDPTRPEIAGRFWLPGMNVAAGEVPDWPLAEGRYSLHHPIVHGDTAYCGWRDACLVVVDVKDRTAPRMIAHRNWAPPFGGGTHNCLPLPDRDLLIVVDETVLDNEEDGDKPIWVFDIRNPANPISIATFPKPNDRDYKAVGGHFGPHNVHENRPGSFVSSTLIFSTWQNAGLRIHDISNPYAPREVGALVPQAPTHHVDHRPGRPLVINTTDVFVDSAGLVYFTDFSGGGLHIAEFNG</sequence>
<dbReference type="OrthoDB" id="8375at2"/>
<evidence type="ECO:0000313" key="2">
    <source>
        <dbReference type="Proteomes" id="UP000435648"/>
    </source>
</evidence>
<dbReference type="Proteomes" id="UP000435648">
    <property type="component" value="Chromosome"/>
</dbReference>
<evidence type="ECO:0008006" key="3">
    <source>
        <dbReference type="Google" id="ProtNLM"/>
    </source>
</evidence>
<dbReference type="InterPro" id="IPR013211">
    <property type="entry name" value="LVIVD"/>
</dbReference>
<dbReference type="KEGG" id="siw:GH266_09410"/>
<evidence type="ECO:0000313" key="1">
    <source>
        <dbReference type="EMBL" id="QGZ37313.1"/>
    </source>
</evidence>
<dbReference type="EMBL" id="CP046908">
    <property type="protein sequence ID" value="QGZ37313.1"/>
    <property type="molecule type" value="Genomic_DNA"/>
</dbReference>
<proteinExistence type="predicted"/>
<accession>A0A857CDZ2</accession>
<gene>
    <name evidence="1" type="ORF">GH266_09410</name>
</gene>